<feature type="domain" description="Conjugative transposon TraM C-terminal" evidence="3">
    <location>
        <begin position="243"/>
        <end position="385"/>
    </location>
</feature>
<keyword evidence="2" id="KW-1133">Transmembrane helix</keyword>
<organism evidence="4 5">
    <name type="scientific">Labilibaculum manganireducens</name>
    <dbReference type="NCBI Taxonomy" id="1940525"/>
    <lineage>
        <taxon>Bacteria</taxon>
        <taxon>Pseudomonadati</taxon>
        <taxon>Bacteroidota</taxon>
        <taxon>Bacteroidia</taxon>
        <taxon>Marinilabiliales</taxon>
        <taxon>Marinifilaceae</taxon>
        <taxon>Labilibaculum</taxon>
    </lineage>
</organism>
<evidence type="ECO:0000256" key="2">
    <source>
        <dbReference type="SAM" id="Phobius"/>
    </source>
</evidence>
<dbReference type="RefSeq" id="WP_101311201.1">
    <property type="nucleotide sequence ID" value="NZ_MVDE01000037.1"/>
</dbReference>
<dbReference type="InterPro" id="IPR055407">
    <property type="entry name" value="TraM_C"/>
</dbReference>
<reference evidence="4 5" key="1">
    <citation type="journal article" date="2017" name="Front. Microbiol.">
        <title>Labilibaculum manganireducens gen. nov., sp. nov. and Labilibaculum filiforme sp. nov., Novel Bacteroidetes Isolated from Subsurface Sediments of the Baltic Sea.</title>
        <authorList>
            <person name="Vandieken V."/>
            <person name="Marshall I.P."/>
            <person name="Niemann H."/>
            <person name="Engelen B."/>
            <person name="Cypionka H."/>
        </authorList>
    </citation>
    <scope>NUCLEOTIDE SEQUENCE [LARGE SCALE GENOMIC DNA]</scope>
    <source>
        <strain evidence="4 5">59.10-2M</strain>
    </source>
</reference>
<accession>A0A2N3HVT9</accession>
<dbReference type="Proteomes" id="UP000233618">
    <property type="component" value="Unassembled WGS sequence"/>
</dbReference>
<evidence type="ECO:0000313" key="4">
    <source>
        <dbReference type="EMBL" id="PKQ62169.1"/>
    </source>
</evidence>
<sequence>MKTYLKKNKALLILPLVLLPFVVLIFYILGGGEKASQNQNQTGHSSNEKGANYLLPEAEKSIEIFDKMEAYQKQNLAVRSGTQNPSVESSESSNDTDLDLTDVNTDSLKALLQHQVKADVSGQLLAHIKQKEELVREDLEKELSEKESSSNRKIKKDKAPVLHKKEKKSLQRMMEDQQSGFEELEQVIDENSSLNRENDSLKYYLQQAQEKLSDLNQKKRMSFSLEKKQRVGFNGKTPSNSMIKAEIYETTTVLNGNRIKMRLLEDAWIDGKKAGKNTFFYGICKINNERLNIEVLSFPLAQNFLPVELQVHDLDGLPGLYIPGNAARKVSKEIGSRTNTSALWSMSTDPLTGIGINTADRTAQALIKRVRLKKITIKKNSLVYLINQNQQP</sequence>
<dbReference type="Pfam" id="PF12508">
    <property type="entry name" value="Transposon_TraM"/>
    <property type="match status" value="1"/>
</dbReference>
<dbReference type="EMBL" id="MVDE01000037">
    <property type="protein sequence ID" value="PKQ62169.1"/>
    <property type="molecule type" value="Genomic_DNA"/>
</dbReference>
<keyword evidence="2" id="KW-0472">Membrane</keyword>
<evidence type="ECO:0000313" key="5">
    <source>
        <dbReference type="Proteomes" id="UP000233618"/>
    </source>
</evidence>
<comment type="caution">
    <text evidence="4">The sequence shown here is derived from an EMBL/GenBank/DDBJ whole genome shotgun (WGS) entry which is preliminary data.</text>
</comment>
<feature type="transmembrane region" description="Helical" evidence="2">
    <location>
        <begin position="12"/>
        <end position="30"/>
    </location>
</feature>
<evidence type="ECO:0000256" key="1">
    <source>
        <dbReference type="SAM" id="MobiDB-lite"/>
    </source>
</evidence>
<feature type="compositionally biased region" description="Basic residues" evidence="1">
    <location>
        <begin position="152"/>
        <end position="167"/>
    </location>
</feature>
<dbReference type="AlphaFoldDB" id="A0A2N3HVT9"/>
<evidence type="ECO:0000259" key="3">
    <source>
        <dbReference type="Pfam" id="PF12508"/>
    </source>
</evidence>
<proteinExistence type="predicted"/>
<feature type="region of interest" description="Disordered" evidence="1">
    <location>
        <begin position="143"/>
        <end position="168"/>
    </location>
</feature>
<keyword evidence="2" id="KW-0812">Transmembrane</keyword>
<feature type="compositionally biased region" description="Polar residues" evidence="1">
    <location>
        <begin position="77"/>
        <end position="87"/>
    </location>
</feature>
<feature type="region of interest" description="Disordered" evidence="1">
    <location>
        <begin position="77"/>
        <end position="100"/>
    </location>
</feature>
<name>A0A2N3HVT9_9BACT</name>
<keyword evidence="5" id="KW-1185">Reference proteome</keyword>
<protein>
    <recommendedName>
        <fullName evidence="3">Conjugative transposon TraM C-terminal domain-containing protein</fullName>
    </recommendedName>
</protein>
<gene>
    <name evidence="4" type="ORF">BZG01_17780</name>
</gene>